<evidence type="ECO:0000313" key="11">
    <source>
        <dbReference type="Proteomes" id="UP001214628"/>
    </source>
</evidence>
<dbReference type="GO" id="GO:0005524">
    <property type="term" value="F:ATP binding"/>
    <property type="evidence" value="ECO:0007669"/>
    <property type="project" value="UniProtKB-KW"/>
</dbReference>
<dbReference type="SMART" id="SM00487">
    <property type="entry name" value="DEXDc"/>
    <property type="match status" value="1"/>
</dbReference>
<dbReference type="CDD" id="cd17945">
    <property type="entry name" value="DEADc_DDX23"/>
    <property type="match status" value="1"/>
</dbReference>
<dbReference type="Pfam" id="PF00270">
    <property type="entry name" value="DEAD"/>
    <property type="match status" value="1"/>
</dbReference>
<sequence length="612" mass="68457">MPLSVKELVAQQSDATLKPRFVSKKEREAHREEAKLTEAQREAQRLEQAKRERQEWERKAANASTSTSSNQIPAKRVEATEEEESVHDTTAADGLDPDALRQRYLGQRPNRARKVRRSADPSKRFLFEWDKTEDTSDPQQLAIAESIQSSVLANRGGLDNIQAKQGHSRSHRWILDEKHWTEKELQEMKERDWRIFREDYGIAIKGGNIPPPLRSWRESKIPAPVLDAIEAIGYKEPSAIQRQAIPIGLERRDLIGIAETGSGKTASFVIPMLAHVAKLPRLNEDNAQLGPYALIMSPTRELAQQIEVEAQKLVSRLGIRVVSVVGGRDVAEQAYHLQRGAEIIIATPGRLKDLLEQRIVMLGQCHYLVLDEADRMVDMNYEAELDYILASLPQNGDTSSERRVTMLYSATMPPYVEKIARTYLTKPATVLIGNAGQAVGTVEQQVEFVHSEEKRKARLLAVLDSGLPAPMIVFVNQKTTADMIGRDLRRAGWRVAILHSGLSQTQREAAIQSIRDGQNEVLCCTDIGARGIDLPNVSQVVNYQFPTNFPSYIHRIGRTGRAGKEGRAVTFLDDDDAEHLYALKQEIAKSPVSKVPMELARHPAAQNPPAAS</sequence>
<dbReference type="Pfam" id="PF00271">
    <property type="entry name" value="Helicase_C"/>
    <property type="match status" value="1"/>
</dbReference>
<feature type="domain" description="Helicase ATP-binding" evidence="8">
    <location>
        <begin position="233"/>
        <end position="445"/>
    </location>
</feature>
<dbReference type="GO" id="GO:0016787">
    <property type="term" value="F:hydrolase activity"/>
    <property type="evidence" value="ECO:0007669"/>
    <property type="project" value="UniProtKB-KW"/>
</dbReference>
<evidence type="ECO:0000256" key="5">
    <source>
        <dbReference type="ARBA" id="ARBA00022840"/>
    </source>
</evidence>
<dbReference type="SUPFAM" id="SSF52540">
    <property type="entry name" value="P-loop containing nucleoside triphosphate hydrolases"/>
    <property type="match status" value="1"/>
</dbReference>
<evidence type="ECO:0000256" key="7">
    <source>
        <dbReference type="SAM" id="MobiDB-lite"/>
    </source>
</evidence>
<evidence type="ECO:0000259" key="8">
    <source>
        <dbReference type="SMART" id="SM00487"/>
    </source>
</evidence>
<evidence type="ECO:0000256" key="1">
    <source>
        <dbReference type="ARBA" id="ARBA00012552"/>
    </source>
</evidence>
<dbReference type="InterPro" id="IPR011545">
    <property type="entry name" value="DEAD/DEAH_box_helicase_dom"/>
</dbReference>
<feature type="compositionally biased region" description="Low complexity" evidence="7">
    <location>
        <begin position="61"/>
        <end position="70"/>
    </location>
</feature>
<name>A0AAF0JE70_9BASI</name>
<protein>
    <recommendedName>
        <fullName evidence="1">RNA helicase</fullName>
        <ecNumber evidence="1">3.6.4.13</ecNumber>
    </recommendedName>
</protein>
<evidence type="ECO:0000256" key="4">
    <source>
        <dbReference type="ARBA" id="ARBA00022806"/>
    </source>
</evidence>
<dbReference type="Proteomes" id="UP001214628">
    <property type="component" value="Chromosome 2"/>
</dbReference>
<keyword evidence="2 6" id="KW-0547">Nucleotide-binding</keyword>
<dbReference type="InterPro" id="IPR001650">
    <property type="entry name" value="Helicase_C-like"/>
</dbReference>
<keyword evidence="11" id="KW-1185">Reference proteome</keyword>
<dbReference type="Gene3D" id="3.40.50.300">
    <property type="entry name" value="P-loop containing nucleotide triphosphate hydrolases"/>
    <property type="match status" value="2"/>
</dbReference>
<evidence type="ECO:0000256" key="3">
    <source>
        <dbReference type="ARBA" id="ARBA00022801"/>
    </source>
</evidence>
<evidence type="ECO:0000313" key="10">
    <source>
        <dbReference type="EMBL" id="WFD43393.1"/>
    </source>
</evidence>
<reference evidence="10" key="1">
    <citation type="submission" date="2023-02" db="EMBL/GenBank/DDBJ databases">
        <title>Mating type loci evolution in Malassezia.</title>
        <authorList>
            <person name="Coelho M.A."/>
        </authorList>
    </citation>
    <scope>NUCLEOTIDE SEQUENCE</scope>
    <source>
        <strain evidence="10">CBS 14136</strain>
    </source>
</reference>
<dbReference type="InterPro" id="IPR014001">
    <property type="entry name" value="Helicase_ATP-bd"/>
</dbReference>
<proteinExistence type="inferred from homology"/>
<accession>A0AAF0JE70</accession>
<dbReference type="GO" id="GO:0003676">
    <property type="term" value="F:nucleic acid binding"/>
    <property type="evidence" value="ECO:0007669"/>
    <property type="project" value="InterPro"/>
</dbReference>
<feature type="domain" description="Helicase C-terminal" evidence="9">
    <location>
        <begin position="482"/>
        <end position="563"/>
    </location>
</feature>
<dbReference type="PANTHER" id="PTHR47958">
    <property type="entry name" value="ATP-DEPENDENT RNA HELICASE DBP3"/>
    <property type="match status" value="1"/>
</dbReference>
<dbReference type="AlphaFoldDB" id="A0AAF0JE70"/>
<dbReference type="CDD" id="cd18787">
    <property type="entry name" value="SF2_C_DEAD"/>
    <property type="match status" value="1"/>
</dbReference>
<organism evidence="10 11">
    <name type="scientific">Malassezia psittaci</name>
    <dbReference type="NCBI Taxonomy" id="1821823"/>
    <lineage>
        <taxon>Eukaryota</taxon>
        <taxon>Fungi</taxon>
        <taxon>Dikarya</taxon>
        <taxon>Basidiomycota</taxon>
        <taxon>Ustilaginomycotina</taxon>
        <taxon>Malasseziomycetes</taxon>
        <taxon>Malasseziales</taxon>
        <taxon>Malasseziaceae</taxon>
        <taxon>Malassezia</taxon>
    </lineage>
</organism>
<gene>
    <name evidence="10" type="primary">PRP28</name>
    <name evidence="10" type="ORF">MPSI1_002054</name>
</gene>
<evidence type="ECO:0000256" key="6">
    <source>
        <dbReference type="RuleBase" id="RU000492"/>
    </source>
</evidence>
<dbReference type="InterPro" id="IPR027417">
    <property type="entry name" value="P-loop_NTPase"/>
</dbReference>
<keyword evidence="5 6" id="KW-0067">ATP-binding</keyword>
<dbReference type="SMART" id="SM00490">
    <property type="entry name" value="HELICc"/>
    <property type="match status" value="1"/>
</dbReference>
<dbReference type="PROSITE" id="PS00039">
    <property type="entry name" value="DEAD_ATP_HELICASE"/>
    <property type="match status" value="1"/>
</dbReference>
<evidence type="ECO:0000256" key="2">
    <source>
        <dbReference type="ARBA" id="ARBA00022741"/>
    </source>
</evidence>
<keyword evidence="4 6" id="KW-0347">Helicase</keyword>
<keyword evidence="3 6" id="KW-0378">Hydrolase</keyword>
<feature type="compositionally biased region" description="Basic and acidic residues" evidence="7">
    <location>
        <begin position="23"/>
        <end position="60"/>
    </location>
</feature>
<dbReference type="GO" id="GO:0003724">
    <property type="term" value="F:RNA helicase activity"/>
    <property type="evidence" value="ECO:0007669"/>
    <property type="project" value="UniProtKB-EC"/>
</dbReference>
<dbReference type="InterPro" id="IPR000629">
    <property type="entry name" value="RNA-helicase_DEAD-box_CS"/>
</dbReference>
<comment type="similarity">
    <text evidence="6">Belongs to the DEAD box helicase family.</text>
</comment>
<dbReference type="EC" id="3.6.4.13" evidence="1"/>
<evidence type="ECO:0000259" key="9">
    <source>
        <dbReference type="SMART" id="SM00490"/>
    </source>
</evidence>
<feature type="region of interest" description="Disordered" evidence="7">
    <location>
        <begin position="19"/>
        <end position="98"/>
    </location>
</feature>
<dbReference type="EMBL" id="CP118376">
    <property type="protein sequence ID" value="WFD43393.1"/>
    <property type="molecule type" value="Genomic_DNA"/>
</dbReference>